<feature type="region of interest" description="Disordered" evidence="1">
    <location>
        <begin position="174"/>
        <end position="243"/>
    </location>
</feature>
<dbReference type="EMBL" id="JAMRDG010000001">
    <property type="protein sequence ID" value="KAJ3702782.1"/>
    <property type="molecule type" value="Genomic_DNA"/>
</dbReference>
<feature type="compositionally biased region" description="Basic and acidic residues" evidence="1">
    <location>
        <begin position="572"/>
        <end position="587"/>
    </location>
</feature>
<name>A0AAD5ZRK5_9POAL</name>
<feature type="region of interest" description="Disordered" evidence="1">
    <location>
        <begin position="371"/>
        <end position="508"/>
    </location>
</feature>
<feature type="region of interest" description="Disordered" evidence="1">
    <location>
        <begin position="526"/>
        <end position="590"/>
    </location>
</feature>
<feature type="compositionally biased region" description="Polar residues" evidence="1">
    <location>
        <begin position="722"/>
        <end position="757"/>
    </location>
</feature>
<feature type="compositionally biased region" description="Low complexity" evidence="1">
    <location>
        <begin position="704"/>
        <end position="715"/>
    </location>
</feature>
<feature type="compositionally biased region" description="Polar residues" evidence="1">
    <location>
        <begin position="179"/>
        <end position="237"/>
    </location>
</feature>
<feature type="compositionally biased region" description="Polar residues" evidence="1">
    <location>
        <begin position="537"/>
        <end position="553"/>
    </location>
</feature>
<feature type="region of interest" description="Disordered" evidence="1">
    <location>
        <begin position="891"/>
        <end position="920"/>
    </location>
</feature>
<feature type="compositionally biased region" description="Low complexity" evidence="1">
    <location>
        <begin position="400"/>
        <end position="412"/>
    </location>
</feature>
<feature type="compositionally biased region" description="Polar residues" evidence="1">
    <location>
        <begin position="371"/>
        <end position="382"/>
    </location>
</feature>
<feature type="region of interest" description="Disordered" evidence="1">
    <location>
        <begin position="50"/>
        <end position="79"/>
    </location>
</feature>
<comment type="caution">
    <text evidence="2">The sequence shown here is derived from an EMBL/GenBank/DDBJ whole genome shotgun (WGS) entry which is preliminary data.</text>
</comment>
<feature type="region of interest" description="Disordered" evidence="1">
    <location>
        <begin position="841"/>
        <end position="876"/>
    </location>
</feature>
<proteinExistence type="predicted"/>
<organism evidence="2 3">
    <name type="scientific">Rhynchospora tenuis</name>
    <dbReference type="NCBI Taxonomy" id="198213"/>
    <lineage>
        <taxon>Eukaryota</taxon>
        <taxon>Viridiplantae</taxon>
        <taxon>Streptophyta</taxon>
        <taxon>Embryophyta</taxon>
        <taxon>Tracheophyta</taxon>
        <taxon>Spermatophyta</taxon>
        <taxon>Magnoliopsida</taxon>
        <taxon>Liliopsida</taxon>
        <taxon>Poales</taxon>
        <taxon>Cyperaceae</taxon>
        <taxon>Cyperoideae</taxon>
        <taxon>Rhynchosporeae</taxon>
        <taxon>Rhynchospora</taxon>
    </lineage>
</organism>
<evidence type="ECO:0000256" key="1">
    <source>
        <dbReference type="SAM" id="MobiDB-lite"/>
    </source>
</evidence>
<protein>
    <submittedName>
        <fullName evidence="2">Uncharacterized protein</fullName>
    </submittedName>
</protein>
<feature type="compositionally biased region" description="Polar residues" evidence="1">
    <location>
        <begin position="442"/>
        <end position="472"/>
    </location>
</feature>
<feature type="compositionally biased region" description="Polar residues" evidence="1">
    <location>
        <begin position="808"/>
        <end position="823"/>
    </location>
</feature>
<dbReference type="PANTHER" id="PTHR31267">
    <property type="entry name" value="DENTIN SIALOPHOSPHOPROTEIN-LIKE PROTEIN"/>
    <property type="match status" value="1"/>
</dbReference>
<feature type="compositionally biased region" description="Low complexity" evidence="1">
    <location>
        <begin position="846"/>
        <end position="861"/>
    </location>
</feature>
<feature type="compositionally biased region" description="Polar residues" evidence="1">
    <location>
        <begin position="991"/>
        <end position="1001"/>
    </location>
</feature>
<dbReference type="PANTHER" id="PTHR31267:SF2">
    <property type="entry name" value="EXPRESSED PROTEIN"/>
    <property type="match status" value="1"/>
</dbReference>
<feature type="region of interest" description="Disordered" evidence="1">
    <location>
        <begin position="1017"/>
        <end position="1039"/>
    </location>
</feature>
<feature type="region of interest" description="Disordered" evidence="1">
    <location>
        <begin position="792"/>
        <end position="826"/>
    </location>
</feature>
<feature type="compositionally biased region" description="Basic and acidic residues" evidence="1">
    <location>
        <begin position="474"/>
        <end position="484"/>
    </location>
</feature>
<evidence type="ECO:0000313" key="3">
    <source>
        <dbReference type="Proteomes" id="UP001210211"/>
    </source>
</evidence>
<feature type="region of interest" description="Disordered" evidence="1">
    <location>
        <begin position="960"/>
        <end position="1001"/>
    </location>
</feature>
<evidence type="ECO:0000313" key="2">
    <source>
        <dbReference type="EMBL" id="KAJ3702782.1"/>
    </source>
</evidence>
<accession>A0AAD5ZRK5</accession>
<dbReference type="Proteomes" id="UP001210211">
    <property type="component" value="Unassembled WGS sequence"/>
</dbReference>
<reference evidence="2 3" key="1">
    <citation type="journal article" date="2022" name="Cell">
        <title>Repeat-based holocentromeres influence genome architecture and karyotype evolution.</title>
        <authorList>
            <person name="Hofstatter P.G."/>
            <person name="Thangavel G."/>
            <person name="Lux T."/>
            <person name="Neumann P."/>
            <person name="Vondrak T."/>
            <person name="Novak P."/>
            <person name="Zhang M."/>
            <person name="Costa L."/>
            <person name="Castellani M."/>
            <person name="Scott A."/>
            <person name="Toegelov H."/>
            <person name="Fuchs J."/>
            <person name="Mata-Sucre Y."/>
            <person name="Dias Y."/>
            <person name="Vanzela A.L.L."/>
            <person name="Huettel B."/>
            <person name="Almeida C.C.S."/>
            <person name="Simkova H."/>
            <person name="Souza G."/>
            <person name="Pedrosa-Harand A."/>
            <person name="Macas J."/>
            <person name="Mayer K.F.X."/>
            <person name="Houben A."/>
            <person name="Marques A."/>
        </authorList>
    </citation>
    <scope>NUCLEOTIDE SEQUENCE [LARGE SCALE GENOMIC DNA]</scope>
    <source>
        <strain evidence="2">RhyTen1mFocal</strain>
    </source>
</reference>
<keyword evidence="3" id="KW-1185">Reference proteome</keyword>
<feature type="compositionally biased region" description="Low complexity" evidence="1">
    <location>
        <begin position="1023"/>
        <end position="1036"/>
    </location>
</feature>
<feature type="region of interest" description="Disordered" evidence="1">
    <location>
        <begin position="633"/>
        <end position="757"/>
    </location>
</feature>
<sequence length="1324" mass="144447">MSQLWQQQLLYKQMQLQELQRQQQQQQQQQQAQMNEMPAWQNNSSSQIAVANPSSFSTPMQEMSSWSNHSPQMVANPQTSFPIGNNVNWMQYGMGPASMNNFTNGVLMQQNNQLQSMRSMGLVPQQVDPSFYQNSQFLGMAGNANAGNMLNKTAGSGVQSDTFRSYPQTVADSGFAADTGTTPPSNNTMQNFLGSSFNNAPVQGNTSSSVQDHWSLQDKTNQPNQAVTHSGPTTGGSSLDPEEEKLLYGDDNWVGSFARSAANSSAGGGFMNSLDDSGNNFGGALPSLQSGSWSALMQEALDASSSENGQNEEWSGLTVHKTEAPVANQLSLSSTTMNNPGLPNFQQNVEDVSPNTQLSYSHEQNQLSNGMWVQRPDNSPQFVQRGPHGVWVPQQNRPAQNNTNQSENNRQNGWNSNNTQLQTNDNSSSMLMQPPKLDSGKNLGSMNSNLSKGSQEMSAPRWAQQTVDSSGKNVAERRTDEGKQEGPILFPNPNPMSSGGSGFSSHQLGIGAHISHSQSMGTLGMNFGPTPFGSHPLLQSQLNQQSGAQMPKNQEQRFGEQGQHFSGMPSDKANDPPKLHTGDEELNSRVGMQNKDNSSMLYNGSMPLFSQNRTSQPSQNMLELFQKVEKVPKTDNTITPMPGQSGLDSSTTHHHQHQPSIQNFGLMLGPPSQRHPTSSHTHSPDISVGNKQPNRETLDANLASTSSSPQLVSPSGADLSSPGETTENIQNQPKEATFSPNNQNSSDNLNRGANQQPGAANMFKNVWTNVAHQRNLTPSMIQSMMLQRGTATNLGQWGPTQGRKVDSDTVQPDIGTSSAGSQNQEERHMLEGNSMQGIVGSKRGASEAASGSPASGPAIGSDAILQGRPLTPNAPQSTYSLLHQVQAMKGADLDPGNRIAKKPRGPDHSLDTAPRMIQPDPRMTQAGLRAPLPDGKASGTLQGQLTPEGKMLSFMSRENEERTPSVQNAPNVPTERPKISPQMAPSWFGQYGNNRNGQNLPTVYEGQRTSVTPQFTFPKPPWNMENNENSNNNNKNTTEKALDRSPITKFGQQNIPPNNVALVAKMGVNETSQSPLQPCASAPIVVKEKKRKDATRKLVPYHKVIEIPESIRSTSVVEMDWAQTANRIIDKMDDEVEMLEEGQATIAIPRRRLILTTKLTQHLIPAVPPRFLRAKADTAYESITFVVSNFALRDACSLICSVGSDSCLQLKNENALSERSTSIEKRGESFFSKVVESFNGRFKKLEEGFTRLNKRTSVLEFQLECQELEMFSVINRMGKFHRRHIVEGPGGDTPSSSRAFLQRAITAVPMPKNIQEGGINCLSL</sequence>
<feature type="compositionally biased region" description="Polar residues" evidence="1">
    <location>
        <begin position="413"/>
        <end position="431"/>
    </location>
</feature>
<feature type="compositionally biased region" description="Polar residues" evidence="1">
    <location>
        <begin position="495"/>
        <end position="507"/>
    </location>
</feature>
<gene>
    <name evidence="2" type="ORF">LUZ61_006487</name>
</gene>